<evidence type="ECO:0000313" key="9">
    <source>
        <dbReference type="Proteomes" id="UP001151760"/>
    </source>
</evidence>
<keyword evidence="4 6" id="KW-0408">Iron</keyword>
<comment type="similarity">
    <text evidence="6">Belongs to the cytochrome P450 family.</text>
</comment>
<keyword evidence="9" id="KW-1185">Reference proteome</keyword>
<accession>A0ABQ5FZZ2</accession>
<feature type="signal peptide" evidence="7">
    <location>
        <begin position="1"/>
        <end position="16"/>
    </location>
</feature>
<keyword evidence="3 6" id="KW-0560">Oxidoreductase</keyword>
<organism evidence="8 9">
    <name type="scientific">Tanacetum coccineum</name>
    <dbReference type="NCBI Taxonomy" id="301880"/>
    <lineage>
        <taxon>Eukaryota</taxon>
        <taxon>Viridiplantae</taxon>
        <taxon>Streptophyta</taxon>
        <taxon>Embryophyta</taxon>
        <taxon>Tracheophyta</taxon>
        <taxon>Spermatophyta</taxon>
        <taxon>Magnoliopsida</taxon>
        <taxon>eudicotyledons</taxon>
        <taxon>Gunneridae</taxon>
        <taxon>Pentapetalae</taxon>
        <taxon>asterids</taxon>
        <taxon>campanulids</taxon>
        <taxon>Asterales</taxon>
        <taxon>Asteraceae</taxon>
        <taxon>Asteroideae</taxon>
        <taxon>Anthemideae</taxon>
        <taxon>Anthemidinae</taxon>
        <taxon>Tanacetum</taxon>
    </lineage>
</organism>
<evidence type="ECO:0000313" key="8">
    <source>
        <dbReference type="EMBL" id="GJT68423.1"/>
    </source>
</evidence>
<dbReference type="InterPro" id="IPR036396">
    <property type="entry name" value="Cyt_P450_sf"/>
</dbReference>
<keyword evidence="1 6" id="KW-0349">Heme</keyword>
<dbReference type="Gene3D" id="1.10.630.10">
    <property type="entry name" value="Cytochrome P450"/>
    <property type="match status" value="1"/>
</dbReference>
<dbReference type="SUPFAM" id="SSF48264">
    <property type="entry name" value="Cytochrome P450"/>
    <property type="match status" value="1"/>
</dbReference>
<sequence>MAFSDSFLFLLTLAFGEQMLVVIQNDPKIWKDPERFKPERFVDVEGQMDGFKFMPFGSGRRGCPGEAMAMRMVGLTLGTLLQYFVLERIGVEKLDMSEGACDDGNYRGNCDLTQIEMPLSKYNIINTKDTE</sequence>
<evidence type="ECO:0000256" key="5">
    <source>
        <dbReference type="ARBA" id="ARBA00023033"/>
    </source>
</evidence>
<evidence type="ECO:0000256" key="3">
    <source>
        <dbReference type="ARBA" id="ARBA00023002"/>
    </source>
</evidence>
<dbReference type="Proteomes" id="UP001151760">
    <property type="component" value="Unassembled WGS sequence"/>
</dbReference>
<evidence type="ECO:0000256" key="7">
    <source>
        <dbReference type="SAM" id="SignalP"/>
    </source>
</evidence>
<proteinExistence type="inferred from homology"/>
<evidence type="ECO:0000256" key="1">
    <source>
        <dbReference type="ARBA" id="ARBA00022617"/>
    </source>
</evidence>
<name>A0ABQ5FZZ2_9ASTR</name>
<evidence type="ECO:0000256" key="2">
    <source>
        <dbReference type="ARBA" id="ARBA00022723"/>
    </source>
</evidence>
<dbReference type="Pfam" id="PF00067">
    <property type="entry name" value="p450"/>
    <property type="match status" value="1"/>
</dbReference>
<dbReference type="PANTHER" id="PTHR47947">
    <property type="entry name" value="CYTOCHROME P450 82C3-RELATED"/>
    <property type="match status" value="1"/>
</dbReference>
<evidence type="ECO:0000256" key="4">
    <source>
        <dbReference type="ARBA" id="ARBA00023004"/>
    </source>
</evidence>
<dbReference type="InterPro" id="IPR017972">
    <property type="entry name" value="Cyt_P450_CS"/>
</dbReference>
<dbReference type="PRINTS" id="PR00463">
    <property type="entry name" value="EP450I"/>
</dbReference>
<dbReference type="PANTHER" id="PTHR47947:SF3">
    <property type="entry name" value="CYTOCHROME P450 81D1-LIKE"/>
    <property type="match status" value="1"/>
</dbReference>
<reference evidence="8" key="2">
    <citation type="submission" date="2022-01" db="EMBL/GenBank/DDBJ databases">
        <authorList>
            <person name="Yamashiro T."/>
            <person name="Shiraishi A."/>
            <person name="Satake H."/>
            <person name="Nakayama K."/>
        </authorList>
    </citation>
    <scope>NUCLEOTIDE SEQUENCE</scope>
</reference>
<dbReference type="InterPro" id="IPR002401">
    <property type="entry name" value="Cyt_P450_E_grp-I"/>
</dbReference>
<keyword evidence="7" id="KW-0732">Signal</keyword>
<feature type="chain" id="PRO_5045281021" evidence="7">
    <location>
        <begin position="17"/>
        <end position="131"/>
    </location>
</feature>
<comment type="caution">
    <text evidence="8">The sequence shown here is derived from an EMBL/GenBank/DDBJ whole genome shotgun (WGS) entry which is preliminary data.</text>
</comment>
<dbReference type="InterPro" id="IPR050651">
    <property type="entry name" value="Plant_Cytochrome_P450_Monoox"/>
</dbReference>
<keyword evidence="2 6" id="KW-0479">Metal-binding</keyword>
<dbReference type="EMBL" id="BQNB010017898">
    <property type="protein sequence ID" value="GJT68423.1"/>
    <property type="molecule type" value="Genomic_DNA"/>
</dbReference>
<gene>
    <name evidence="8" type="ORF">Tco_1019903</name>
</gene>
<protein>
    <submittedName>
        <fullName evidence="8">Isoflavone 2'-hydroxylase-like protein</fullName>
    </submittedName>
</protein>
<keyword evidence="5 6" id="KW-0503">Monooxygenase</keyword>
<dbReference type="PROSITE" id="PS00086">
    <property type="entry name" value="CYTOCHROME_P450"/>
    <property type="match status" value="1"/>
</dbReference>
<evidence type="ECO:0000256" key="6">
    <source>
        <dbReference type="RuleBase" id="RU000461"/>
    </source>
</evidence>
<dbReference type="InterPro" id="IPR001128">
    <property type="entry name" value="Cyt_P450"/>
</dbReference>
<reference evidence="8" key="1">
    <citation type="journal article" date="2022" name="Int. J. Mol. Sci.">
        <title>Draft Genome of Tanacetum Coccineum: Genomic Comparison of Closely Related Tanacetum-Family Plants.</title>
        <authorList>
            <person name="Yamashiro T."/>
            <person name="Shiraishi A."/>
            <person name="Nakayama K."/>
            <person name="Satake H."/>
        </authorList>
    </citation>
    <scope>NUCLEOTIDE SEQUENCE</scope>
</reference>